<comment type="caution">
    <text evidence="1">The sequence shown here is derived from an EMBL/GenBank/DDBJ whole genome shotgun (WGS) entry which is preliminary data.</text>
</comment>
<accession>A0ABR1J582</accession>
<evidence type="ECO:0000313" key="2">
    <source>
        <dbReference type="Proteomes" id="UP001498398"/>
    </source>
</evidence>
<protein>
    <submittedName>
        <fullName evidence="1">Galactan endo-beta-1,3-galactanase</fullName>
        <ecNumber evidence="1">3.2.1.181</ecNumber>
    </submittedName>
</protein>
<dbReference type="InterPro" id="IPR013320">
    <property type="entry name" value="ConA-like_dom_sf"/>
</dbReference>
<proteinExistence type="predicted"/>
<keyword evidence="1" id="KW-0378">Hydrolase</keyword>
<dbReference type="EMBL" id="JBANRG010000040">
    <property type="protein sequence ID" value="KAK7447716.1"/>
    <property type="molecule type" value="Genomic_DNA"/>
</dbReference>
<keyword evidence="2" id="KW-1185">Reference proteome</keyword>
<keyword evidence="1" id="KW-0326">Glycosidase</keyword>
<dbReference type="GO" id="GO:0016798">
    <property type="term" value="F:hydrolase activity, acting on glycosyl bonds"/>
    <property type="evidence" value="ECO:0007669"/>
    <property type="project" value="UniProtKB-KW"/>
</dbReference>
<sequence>MPCLQAVVGWPPEVDIGEWKGTTDSWFNTFNTSSEVRSDTVPWTDGDFHSLRAELSAESNGADVRIDFFKDDVLQVTQFGAGFVDQALWLIVNLQMEGSSGSPGPDGTTQYLARNIQVTHS</sequence>
<dbReference type="Proteomes" id="UP001498398">
    <property type="component" value="Unassembled WGS sequence"/>
</dbReference>
<gene>
    <name evidence="1" type="primary">EN3GAL_3</name>
    <name evidence="1" type="ORF">VKT23_013972</name>
</gene>
<reference evidence="1 2" key="1">
    <citation type="submission" date="2024-01" db="EMBL/GenBank/DDBJ databases">
        <title>A draft genome for the cacao thread blight pathogen Marasmiellus scandens.</title>
        <authorList>
            <person name="Baruah I.K."/>
            <person name="Leung J."/>
            <person name="Bukari Y."/>
            <person name="Amoako-Attah I."/>
            <person name="Meinhardt L.W."/>
            <person name="Bailey B.A."/>
            <person name="Cohen S.P."/>
        </authorList>
    </citation>
    <scope>NUCLEOTIDE SEQUENCE [LARGE SCALE GENOMIC DNA]</scope>
    <source>
        <strain evidence="1 2">GH-19</strain>
    </source>
</reference>
<dbReference type="SUPFAM" id="SSF49899">
    <property type="entry name" value="Concanavalin A-like lectins/glucanases"/>
    <property type="match status" value="1"/>
</dbReference>
<dbReference type="EC" id="3.2.1.181" evidence="1"/>
<organism evidence="1 2">
    <name type="scientific">Marasmiellus scandens</name>
    <dbReference type="NCBI Taxonomy" id="2682957"/>
    <lineage>
        <taxon>Eukaryota</taxon>
        <taxon>Fungi</taxon>
        <taxon>Dikarya</taxon>
        <taxon>Basidiomycota</taxon>
        <taxon>Agaricomycotina</taxon>
        <taxon>Agaricomycetes</taxon>
        <taxon>Agaricomycetidae</taxon>
        <taxon>Agaricales</taxon>
        <taxon>Marasmiineae</taxon>
        <taxon>Omphalotaceae</taxon>
        <taxon>Marasmiellus</taxon>
    </lineage>
</organism>
<evidence type="ECO:0000313" key="1">
    <source>
        <dbReference type="EMBL" id="KAK7447716.1"/>
    </source>
</evidence>
<name>A0ABR1J582_9AGAR</name>